<organism evidence="1 2">
    <name type="scientific">Brachybacterium rhamnosum</name>
    <dbReference type="NCBI Taxonomy" id="173361"/>
    <lineage>
        <taxon>Bacteria</taxon>
        <taxon>Bacillati</taxon>
        <taxon>Actinomycetota</taxon>
        <taxon>Actinomycetes</taxon>
        <taxon>Micrococcales</taxon>
        <taxon>Dermabacteraceae</taxon>
        <taxon>Brachybacterium</taxon>
    </lineage>
</organism>
<dbReference type="RefSeq" id="WP_343905444.1">
    <property type="nucleotide sequence ID" value="NZ_BAAAIS010000003.1"/>
</dbReference>
<dbReference type="EMBL" id="JBHUFL010000003">
    <property type="protein sequence ID" value="MFD1836137.1"/>
    <property type="molecule type" value="Genomic_DNA"/>
</dbReference>
<sequence length="377" mass="39311">MSPAPTLVTLAGDGTFRAPDASRIERLDLPADPPLAALMRLRALLGDDLDAQIATRLALPAALGSDPTDHLLPATLSLLSGITGDLAPYGWRIGPGLGRAWAHATDLRGRMLDAARIALLGYEGPLQSTVLGPATLAASTFVATGERTLSDTGAVRDLPLLLAEGLAEHLHALRERVPGAAPHLLVREDAVAAVVAGSIPTPSGRRHYDPVPPARVAMLWQSLLEALRTGAGLDPAQVTLGVGADARLIAEARTAGARRLALAPRRLPALAGAGRALWEEIANAHEAGVALELVVDPRPAGGMERELGAVLRIWHELGYAESDAAGFTLIAHTGASHRVHEGRTDPSTAPAIEDLLDEDALVALLRAAPAWAERVAD</sequence>
<keyword evidence="2" id="KW-1185">Reference proteome</keyword>
<evidence type="ECO:0000313" key="1">
    <source>
        <dbReference type="EMBL" id="MFD1836137.1"/>
    </source>
</evidence>
<accession>A0ABW4Q143</accession>
<reference evidence="2" key="1">
    <citation type="journal article" date="2019" name="Int. J. Syst. Evol. Microbiol.">
        <title>The Global Catalogue of Microorganisms (GCM) 10K type strain sequencing project: providing services to taxonomists for standard genome sequencing and annotation.</title>
        <authorList>
            <consortium name="The Broad Institute Genomics Platform"/>
            <consortium name="The Broad Institute Genome Sequencing Center for Infectious Disease"/>
            <person name="Wu L."/>
            <person name="Ma J."/>
        </authorList>
    </citation>
    <scope>NUCLEOTIDE SEQUENCE [LARGE SCALE GENOMIC DNA]</scope>
    <source>
        <strain evidence="2">JCM 11650</strain>
    </source>
</reference>
<evidence type="ECO:0000313" key="2">
    <source>
        <dbReference type="Proteomes" id="UP001597280"/>
    </source>
</evidence>
<name>A0ABW4Q143_9MICO</name>
<proteinExistence type="predicted"/>
<evidence type="ECO:0008006" key="3">
    <source>
        <dbReference type="Google" id="ProtNLM"/>
    </source>
</evidence>
<dbReference type="Proteomes" id="UP001597280">
    <property type="component" value="Unassembled WGS sequence"/>
</dbReference>
<gene>
    <name evidence="1" type="ORF">ACFSDA_13790</name>
</gene>
<protein>
    <recommendedName>
        <fullName evidence="3">Methionine synthase</fullName>
    </recommendedName>
</protein>
<comment type="caution">
    <text evidence="1">The sequence shown here is derived from an EMBL/GenBank/DDBJ whole genome shotgun (WGS) entry which is preliminary data.</text>
</comment>